<dbReference type="OrthoDB" id="32134at2"/>
<name>A0A0A3HTI2_9BACL</name>
<dbReference type="SUPFAM" id="SSF52833">
    <property type="entry name" value="Thioredoxin-like"/>
    <property type="match status" value="1"/>
</dbReference>
<dbReference type="InterPro" id="IPR013766">
    <property type="entry name" value="Thioredoxin_domain"/>
</dbReference>
<dbReference type="InterPro" id="IPR036249">
    <property type="entry name" value="Thioredoxin-like_sf"/>
</dbReference>
<sequence length="157" mass="17558">MKKLGIIGAIVVVLFAAIIILTNLANEDKLEGNPYGTDKLNQSTIDLLDDENYQNIILPEALKEKIDSGEPVVAYMFSPTCVHCQAMTPALMPIASEVGVQIDQYNVLEYEQGWDDYNVEATPTLIYFEDGKEVNRIVGDYSKDTDVIYDFLEQVKS</sequence>
<evidence type="ECO:0000313" key="10">
    <source>
        <dbReference type="Proteomes" id="UP000030408"/>
    </source>
</evidence>
<dbReference type="CDD" id="cd02947">
    <property type="entry name" value="TRX_family"/>
    <property type="match status" value="1"/>
</dbReference>
<keyword evidence="3" id="KW-0813">Transport</keyword>
<dbReference type="eggNOG" id="COG0526">
    <property type="taxonomic scope" value="Bacteria"/>
</dbReference>
<dbReference type="InterPro" id="IPR017937">
    <property type="entry name" value="Thioredoxin_CS"/>
</dbReference>
<dbReference type="PROSITE" id="PS00194">
    <property type="entry name" value="THIOREDOXIN_1"/>
    <property type="match status" value="1"/>
</dbReference>
<dbReference type="PROSITE" id="PS51352">
    <property type="entry name" value="THIOREDOXIN_2"/>
    <property type="match status" value="1"/>
</dbReference>
<gene>
    <name evidence="9" type="ORF">CD33_09545</name>
</gene>
<keyword evidence="7" id="KW-1133">Transmembrane helix</keyword>
<evidence type="ECO:0000256" key="4">
    <source>
        <dbReference type="ARBA" id="ARBA00022982"/>
    </source>
</evidence>
<evidence type="ECO:0000256" key="2">
    <source>
        <dbReference type="ARBA" id="ARBA00020570"/>
    </source>
</evidence>
<keyword evidence="7" id="KW-0472">Membrane</keyword>
<dbReference type="AlphaFoldDB" id="A0A0A3HTI2"/>
<keyword evidence="5" id="KW-1015">Disulfide bond</keyword>
<organism evidence="9 10">
    <name type="scientific">Ureibacillus sinduriensis BLB-1 = JCM 15800</name>
    <dbReference type="NCBI Taxonomy" id="1384057"/>
    <lineage>
        <taxon>Bacteria</taxon>
        <taxon>Bacillati</taxon>
        <taxon>Bacillota</taxon>
        <taxon>Bacilli</taxon>
        <taxon>Bacillales</taxon>
        <taxon>Caryophanaceae</taxon>
        <taxon>Ureibacillus</taxon>
    </lineage>
</organism>
<evidence type="ECO:0000256" key="6">
    <source>
        <dbReference type="ARBA" id="ARBA00023284"/>
    </source>
</evidence>
<dbReference type="GO" id="GO:0005737">
    <property type="term" value="C:cytoplasm"/>
    <property type="evidence" value="ECO:0007669"/>
    <property type="project" value="TreeGrafter"/>
</dbReference>
<keyword evidence="6" id="KW-0676">Redox-active center</keyword>
<dbReference type="PANTHER" id="PTHR45663:SF11">
    <property type="entry name" value="GEO12009P1"/>
    <property type="match status" value="1"/>
</dbReference>
<dbReference type="Proteomes" id="UP000030408">
    <property type="component" value="Unassembled WGS sequence"/>
</dbReference>
<keyword evidence="10" id="KW-1185">Reference proteome</keyword>
<reference evidence="9 10" key="1">
    <citation type="submission" date="2014-02" db="EMBL/GenBank/DDBJ databases">
        <title>Draft genome sequence of Lysinibacillus sinduriensis JCM 15800.</title>
        <authorList>
            <person name="Zhang F."/>
            <person name="Wang G."/>
            <person name="Zhang L."/>
        </authorList>
    </citation>
    <scope>NUCLEOTIDE SEQUENCE [LARGE SCALE GENOMIC DNA]</scope>
    <source>
        <strain evidence="9 10">JCM 15800</strain>
    </source>
</reference>
<comment type="caution">
    <text evidence="9">The sequence shown here is derived from an EMBL/GenBank/DDBJ whole genome shotgun (WGS) entry which is preliminary data.</text>
</comment>
<protein>
    <recommendedName>
        <fullName evidence="2">Thioredoxin</fullName>
    </recommendedName>
</protein>
<feature type="domain" description="Thioredoxin" evidence="8">
    <location>
        <begin position="33"/>
        <end position="157"/>
    </location>
</feature>
<accession>A0A0A3HTI2</accession>
<evidence type="ECO:0000313" key="9">
    <source>
        <dbReference type="EMBL" id="KGR75739.1"/>
    </source>
</evidence>
<evidence type="ECO:0000256" key="1">
    <source>
        <dbReference type="ARBA" id="ARBA00008987"/>
    </source>
</evidence>
<evidence type="ECO:0000256" key="3">
    <source>
        <dbReference type="ARBA" id="ARBA00022448"/>
    </source>
</evidence>
<dbReference type="Pfam" id="PF00085">
    <property type="entry name" value="Thioredoxin"/>
    <property type="match status" value="1"/>
</dbReference>
<dbReference type="STRING" id="1384057.CD33_09545"/>
<evidence type="ECO:0000259" key="8">
    <source>
        <dbReference type="PROSITE" id="PS51352"/>
    </source>
</evidence>
<dbReference type="Gene3D" id="3.40.30.10">
    <property type="entry name" value="Glutaredoxin"/>
    <property type="match status" value="1"/>
</dbReference>
<proteinExistence type="inferred from homology"/>
<dbReference type="GO" id="GO:0015035">
    <property type="term" value="F:protein-disulfide reductase activity"/>
    <property type="evidence" value="ECO:0007669"/>
    <property type="project" value="TreeGrafter"/>
</dbReference>
<comment type="similarity">
    <text evidence="1">Belongs to the thioredoxin family.</text>
</comment>
<keyword evidence="7" id="KW-0812">Transmembrane</keyword>
<feature type="transmembrane region" description="Helical" evidence="7">
    <location>
        <begin position="6"/>
        <end position="25"/>
    </location>
</feature>
<evidence type="ECO:0000256" key="5">
    <source>
        <dbReference type="ARBA" id="ARBA00023157"/>
    </source>
</evidence>
<dbReference type="RefSeq" id="WP_036200245.1">
    <property type="nucleotide sequence ID" value="NZ_AVCY01000007.1"/>
</dbReference>
<keyword evidence="4" id="KW-0249">Electron transport</keyword>
<evidence type="ECO:0000256" key="7">
    <source>
        <dbReference type="SAM" id="Phobius"/>
    </source>
</evidence>
<dbReference type="EMBL" id="JPVO01000049">
    <property type="protein sequence ID" value="KGR75739.1"/>
    <property type="molecule type" value="Genomic_DNA"/>
</dbReference>
<dbReference type="PANTHER" id="PTHR45663">
    <property type="entry name" value="GEO12009P1"/>
    <property type="match status" value="1"/>
</dbReference>